<keyword evidence="1" id="KW-0067">ATP-binding</keyword>
<feature type="compositionally biased region" description="Polar residues" evidence="2">
    <location>
        <begin position="458"/>
        <end position="467"/>
    </location>
</feature>
<dbReference type="PANTHER" id="PTHR44167">
    <property type="entry name" value="OVARIAN-SPECIFIC SERINE/THREONINE-PROTEIN KINASE LOK-RELATED"/>
    <property type="match status" value="1"/>
</dbReference>
<dbReference type="AlphaFoldDB" id="A0A9Q6LIM0"/>
<dbReference type="PROSITE" id="PS50011">
    <property type="entry name" value="PROTEIN_KINASE_DOM"/>
    <property type="match status" value="1"/>
</dbReference>
<protein>
    <submittedName>
        <fullName evidence="4">Serine/threonine-protein kinase PknG</fullName>
        <ecNumber evidence="4">2.7.11.1</ecNumber>
    </submittedName>
</protein>
<evidence type="ECO:0000256" key="1">
    <source>
        <dbReference type="PROSITE-ProRule" id="PRU10141"/>
    </source>
</evidence>
<feature type="region of interest" description="Disordered" evidence="2">
    <location>
        <begin position="427"/>
        <end position="489"/>
    </location>
</feature>
<evidence type="ECO:0000313" key="5">
    <source>
        <dbReference type="Proteomes" id="UP000422232"/>
    </source>
</evidence>
<dbReference type="InterPro" id="IPR011009">
    <property type="entry name" value="Kinase-like_dom_sf"/>
</dbReference>
<dbReference type="PROSITE" id="PS00107">
    <property type="entry name" value="PROTEIN_KINASE_ATP"/>
    <property type="match status" value="1"/>
</dbReference>
<dbReference type="Proteomes" id="UP000422232">
    <property type="component" value="Chromosome"/>
</dbReference>
<gene>
    <name evidence="4" type="primary">pknG</name>
    <name evidence="4" type="ORF">Psal009_00357</name>
</gene>
<keyword evidence="4" id="KW-0808">Transferase</keyword>
<reference evidence="4 5" key="1">
    <citation type="submission" date="2019-04" db="EMBL/GenBank/DDBJ databases">
        <title>Complete genome sequencing of Piscirickettsia salmonis strain Psal-009.</title>
        <authorList>
            <person name="Schober I."/>
            <person name="Bunk B."/>
            <person name="Sproer C."/>
            <person name="Carril G.P."/>
            <person name="Riedel T."/>
            <person name="Flores-Herrera P.A."/>
            <person name="Nourdin-Galindo G."/>
            <person name="Marshall S.H."/>
            <person name="Overmann J."/>
        </authorList>
    </citation>
    <scope>NUCLEOTIDE SEQUENCE [LARGE SCALE GENOMIC DNA]</scope>
    <source>
        <strain evidence="4 5">Psal-009</strain>
    </source>
</reference>
<keyword evidence="1" id="KW-0547">Nucleotide-binding</keyword>
<dbReference type="EMBL" id="CP038908">
    <property type="protein sequence ID" value="QGO04489.1"/>
    <property type="molecule type" value="Genomic_DNA"/>
</dbReference>
<organism evidence="4 5">
    <name type="scientific">Piscirickettsia salmonis</name>
    <dbReference type="NCBI Taxonomy" id="1238"/>
    <lineage>
        <taxon>Bacteria</taxon>
        <taxon>Pseudomonadati</taxon>
        <taxon>Pseudomonadota</taxon>
        <taxon>Gammaproteobacteria</taxon>
        <taxon>Thiotrichales</taxon>
        <taxon>Piscirickettsiaceae</taxon>
        <taxon>Piscirickettsia</taxon>
    </lineage>
</organism>
<feature type="domain" description="Protein kinase" evidence="3">
    <location>
        <begin position="57"/>
        <end position="379"/>
    </location>
</feature>
<dbReference type="EC" id="2.7.11.1" evidence="4"/>
<feature type="compositionally biased region" description="Polar residues" evidence="2">
    <location>
        <begin position="475"/>
        <end position="484"/>
    </location>
</feature>
<accession>A0A9Q6LIM0</accession>
<dbReference type="PANTHER" id="PTHR44167:SF24">
    <property type="entry name" value="SERINE_THREONINE-PROTEIN KINASE CHK2"/>
    <property type="match status" value="1"/>
</dbReference>
<evidence type="ECO:0000313" key="4">
    <source>
        <dbReference type="EMBL" id="QGO04489.1"/>
    </source>
</evidence>
<dbReference type="RefSeq" id="WP_052047129.1">
    <property type="nucleotide sequence ID" value="NZ_CP013763.1"/>
</dbReference>
<proteinExistence type="predicted"/>
<evidence type="ECO:0000256" key="2">
    <source>
        <dbReference type="SAM" id="MobiDB-lite"/>
    </source>
</evidence>
<dbReference type="InterPro" id="IPR000719">
    <property type="entry name" value="Prot_kinase_dom"/>
</dbReference>
<dbReference type="SUPFAM" id="SSF56112">
    <property type="entry name" value="Protein kinase-like (PK-like)"/>
    <property type="match status" value="1"/>
</dbReference>
<feature type="binding site" evidence="1">
    <location>
        <position position="85"/>
    </location>
    <ligand>
        <name>ATP</name>
        <dbReference type="ChEBI" id="CHEBI:30616"/>
    </ligand>
</feature>
<dbReference type="SMART" id="SM00220">
    <property type="entry name" value="S_TKc"/>
    <property type="match status" value="1"/>
</dbReference>
<name>A0A9Q6LIM0_PISSA</name>
<dbReference type="Pfam" id="PF00069">
    <property type="entry name" value="Pkinase"/>
    <property type="match status" value="1"/>
</dbReference>
<evidence type="ECO:0000259" key="3">
    <source>
        <dbReference type="PROSITE" id="PS50011"/>
    </source>
</evidence>
<dbReference type="Gene3D" id="1.10.510.10">
    <property type="entry name" value="Transferase(Phosphotransferase) domain 1"/>
    <property type="match status" value="1"/>
</dbReference>
<dbReference type="InterPro" id="IPR017441">
    <property type="entry name" value="Protein_kinase_ATP_BS"/>
</dbReference>
<dbReference type="GO" id="GO:0005524">
    <property type="term" value="F:ATP binding"/>
    <property type="evidence" value="ECO:0007669"/>
    <property type="project" value="UniProtKB-UniRule"/>
</dbReference>
<keyword evidence="5" id="KW-1185">Reference proteome</keyword>
<keyword evidence="4" id="KW-0418">Kinase</keyword>
<sequence length="527" mass="59877">MNKLNWITDEDRKKEWEIAKKNLKYGIASEGTKLKRSTKLNLSHSFIVINQKIYALAGEEEILGQGKFGKVKLVEDEQRNLYVIKVSYKDKFKAQELKILDDLGLLQGQTQRNNKHYLLLNFLGNSLDKVEFKDDRGRLDACFQLIHLVNKLNKGELSKFNHPYYHNDIKPNNAVLNEQGQVSLIDFGLASRLKKPEFIEGYKGFHAPEILTQGYSPESDTYSLGITLKKLLPHDSRLHHTAQFMSSYYPENRPSKDVAEVDFLVELYKHSDEKLTKALLNNNCITKDVNEAKAITALLEGSTAKNNLVTVANIDLIKSNKQFVIALVMAHNYLNSGRPGWKRTYADHAKDFTQRFIQSLIFNRDKSSNSIQCQIQEWIKSPKLTQLYLQEIDNKSIDMPGSHFSQLSLTDQSSYSLKGYFAQSGLTDQSSHSPKGYFAQSGLTDQSSHSPKGYFAQSGLTDQSSHSPKGYFAQSGLTDQSSHSPKGYFAQSELDSQDSVLFFDNRRNKVGLYTEQHNQDLCIDSKI</sequence>
<feature type="compositionally biased region" description="Polar residues" evidence="2">
    <location>
        <begin position="441"/>
        <end position="450"/>
    </location>
</feature>
<dbReference type="GO" id="GO:0004674">
    <property type="term" value="F:protein serine/threonine kinase activity"/>
    <property type="evidence" value="ECO:0007669"/>
    <property type="project" value="UniProtKB-EC"/>
</dbReference>